<dbReference type="EMBL" id="BARV01037617">
    <property type="protein sequence ID" value="GAI52609.1"/>
    <property type="molecule type" value="Genomic_DNA"/>
</dbReference>
<reference evidence="2" key="1">
    <citation type="journal article" date="2014" name="Front. Microbiol.">
        <title>High frequency of phylogenetically diverse reductive dehalogenase-homologous genes in deep subseafloor sedimentary metagenomes.</title>
        <authorList>
            <person name="Kawai M."/>
            <person name="Futagami T."/>
            <person name="Toyoda A."/>
            <person name="Takaki Y."/>
            <person name="Nishi S."/>
            <person name="Hori S."/>
            <person name="Arai W."/>
            <person name="Tsubouchi T."/>
            <person name="Morono Y."/>
            <person name="Uchiyama I."/>
            <person name="Ito T."/>
            <person name="Fujiyama A."/>
            <person name="Inagaki F."/>
            <person name="Takami H."/>
        </authorList>
    </citation>
    <scope>NUCLEOTIDE SEQUENCE</scope>
    <source>
        <strain evidence="2">Expedition CK06-06</strain>
    </source>
</reference>
<evidence type="ECO:0000259" key="1">
    <source>
        <dbReference type="Pfam" id="PF00501"/>
    </source>
</evidence>
<dbReference type="InterPro" id="IPR042099">
    <property type="entry name" value="ANL_N_sf"/>
</dbReference>
<dbReference type="Gene3D" id="3.40.50.12780">
    <property type="entry name" value="N-terminal domain of ligase-like"/>
    <property type="match status" value="1"/>
</dbReference>
<dbReference type="InterPro" id="IPR000873">
    <property type="entry name" value="AMP-dep_synth/lig_dom"/>
</dbReference>
<proteinExistence type="predicted"/>
<comment type="caution">
    <text evidence="2">The sequence shown here is derived from an EMBL/GenBank/DDBJ whole genome shotgun (WGS) entry which is preliminary data.</text>
</comment>
<gene>
    <name evidence="2" type="ORF">S06H3_58153</name>
</gene>
<dbReference type="Pfam" id="PF00501">
    <property type="entry name" value="AMP-binding"/>
    <property type="match status" value="1"/>
</dbReference>
<protein>
    <recommendedName>
        <fullName evidence="1">AMP-dependent synthetase/ligase domain-containing protein</fullName>
    </recommendedName>
</protein>
<sequence length="78" mass="8391">MSPRTINTFGNIFFQCYGTTEFGPLTVITPEGQVVEGPPEKVRRLASCGIEAPNVEVRLVDDEGKDVAPGQVGEVIGR</sequence>
<feature type="domain" description="AMP-dependent synthetase/ligase" evidence="1">
    <location>
        <begin position="7"/>
        <end position="76"/>
    </location>
</feature>
<dbReference type="SUPFAM" id="SSF56801">
    <property type="entry name" value="Acetyl-CoA synthetase-like"/>
    <property type="match status" value="1"/>
</dbReference>
<evidence type="ECO:0000313" key="2">
    <source>
        <dbReference type="EMBL" id="GAI52609.1"/>
    </source>
</evidence>
<dbReference type="AlphaFoldDB" id="X1RAJ8"/>
<organism evidence="2">
    <name type="scientific">marine sediment metagenome</name>
    <dbReference type="NCBI Taxonomy" id="412755"/>
    <lineage>
        <taxon>unclassified sequences</taxon>
        <taxon>metagenomes</taxon>
        <taxon>ecological metagenomes</taxon>
    </lineage>
</organism>
<name>X1RAJ8_9ZZZZ</name>
<accession>X1RAJ8</accession>
<feature type="non-terminal residue" evidence="2">
    <location>
        <position position="78"/>
    </location>
</feature>